<evidence type="ECO:0000256" key="6">
    <source>
        <dbReference type="ARBA" id="ARBA00023136"/>
    </source>
</evidence>
<dbReference type="PANTHER" id="PTHR43738:SF1">
    <property type="entry name" value="HEMIN TRANSPORT SYSTEM PERMEASE PROTEIN HRTB-RELATED"/>
    <property type="match status" value="1"/>
</dbReference>
<evidence type="ECO:0000256" key="1">
    <source>
        <dbReference type="ARBA" id="ARBA00004651"/>
    </source>
</evidence>
<evidence type="ECO:0000256" key="4">
    <source>
        <dbReference type="ARBA" id="ARBA00022692"/>
    </source>
</evidence>
<comment type="subcellular location">
    <subcellularLocation>
        <location evidence="1">Cell membrane</location>
        <topology evidence="1">Multi-pass membrane protein</topology>
    </subcellularLocation>
</comment>
<evidence type="ECO:0000259" key="8">
    <source>
        <dbReference type="Pfam" id="PF02687"/>
    </source>
</evidence>
<dbReference type="EMBL" id="WJHE01000750">
    <property type="protein sequence ID" value="MST33856.1"/>
    <property type="molecule type" value="Genomic_DNA"/>
</dbReference>
<evidence type="ECO:0000313" key="9">
    <source>
        <dbReference type="EMBL" id="MST33856.1"/>
    </source>
</evidence>
<keyword evidence="10" id="KW-1185">Reference proteome</keyword>
<sequence length="361" mass="36631">MAAALTLLVFLVLILSALADGLYYGATGALRAGRADLYTFSADSRRQFARSSLPAGDAGTIASVPGVAAVGPVGTLQATGRCSGRCPGNLIDLALFGYLPGHPGGPDRAVEGRLPGAAEDGVAAADISLRDDGVRIGDRVTVAGTTVTLRIVGFTSDSRYLLQPTLWTTIATWRKVQSQARPELAGAGDTVQAFAERLRAGASPATVAAAVDAALGNRTATVGRRTAVLSLPGVKEQRSTLDQIVYATLAVAGIVTALFFALITLEKRTQLAVLKAIGASNRYLGAGVVVQSLILCALGTALGLLFTRLAALLVPAAVPLSFTAASAATAAVGTFVMGLLGAAFSFRGLARIDPATALGGA</sequence>
<organism evidence="9 10">
    <name type="scientific">Acidiferrimicrobium australe</name>
    <dbReference type="NCBI Taxonomy" id="2664430"/>
    <lineage>
        <taxon>Bacteria</taxon>
        <taxon>Bacillati</taxon>
        <taxon>Actinomycetota</taxon>
        <taxon>Acidimicrobiia</taxon>
        <taxon>Acidimicrobiales</taxon>
        <taxon>Acidimicrobiaceae</taxon>
        <taxon>Acidiferrimicrobium</taxon>
    </lineage>
</organism>
<keyword evidence="2" id="KW-0813">Transport</keyword>
<comment type="caution">
    <text evidence="9">The sequence shown here is derived from an EMBL/GenBank/DDBJ whole genome shotgun (WGS) entry which is preliminary data.</text>
</comment>
<gene>
    <name evidence="9" type="ORF">GHK86_14155</name>
</gene>
<dbReference type="PANTHER" id="PTHR43738">
    <property type="entry name" value="ABC TRANSPORTER, MEMBRANE PROTEIN"/>
    <property type="match status" value="1"/>
</dbReference>
<feature type="transmembrane region" description="Helical" evidence="7">
    <location>
        <begin position="318"/>
        <end position="344"/>
    </location>
</feature>
<protein>
    <submittedName>
        <fullName evidence="9">FtsX-like permease family protein</fullName>
    </submittedName>
</protein>
<feature type="transmembrane region" description="Helical" evidence="7">
    <location>
        <begin position="244"/>
        <end position="263"/>
    </location>
</feature>
<evidence type="ECO:0000313" key="10">
    <source>
        <dbReference type="Proteomes" id="UP000437736"/>
    </source>
</evidence>
<accession>A0ABW9QW44</accession>
<proteinExistence type="predicted"/>
<dbReference type="Proteomes" id="UP000437736">
    <property type="component" value="Unassembled WGS sequence"/>
</dbReference>
<dbReference type="Pfam" id="PF02687">
    <property type="entry name" value="FtsX"/>
    <property type="match status" value="1"/>
</dbReference>
<evidence type="ECO:0000256" key="3">
    <source>
        <dbReference type="ARBA" id="ARBA00022475"/>
    </source>
</evidence>
<name>A0ABW9QW44_9ACTN</name>
<evidence type="ECO:0000256" key="7">
    <source>
        <dbReference type="SAM" id="Phobius"/>
    </source>
</evidence>
<keyword evidence="4 7" id="KW-0812">Transmembrane</keyword>
<dbReference type="InterPro" id="IPR003838">
    <property type="entry name" value="ABC3_permease_C"/>
</dbReference>
<feature type="transmembrane region" description="Helical" evidence="7">
    <location>
        <begin position="283"/>
        <end position="306"/>
    </location>
</feature>
<evidence type="ECO:0000256" key="2">
    <source>
        <dbReference type="ARBA" id="ARBA00022448"/>
    </source>
</evidence>
<evidence type="ECO:0000256" key="5">
    <source>
        <dbReference type="ARBA" id="ARBA00022989"/>
    </source>
</evidence>
<feature type="domain" description="ABC3 transporter permease C-terminal" evidence="8">
    <location>
        <begin position="245"/>
        <end position="354"/>
    </location>
</feature>
<keyword evidence="5 7" id="KW-1133">Transmembrane helix</keyword>
<keyword evidence="6 7" id="KW-0472">Membrane</keyword>
<keyword evidence="3" id="KW-1003">Cell membrane</keyword>
<reference evidence="9 10" key="1">
    <citation type="submission" date="2019-11" db="EMBL/GenBank/DDBJ databases">
        <title>Acidiferrimicrobium australis gen. nov., sp. nov., an acidophilic and obligately heterotrophic, member of the Actinobacteria that catalyses dissimilatory oxido- reduction of iron isolated from metal-rich acidic water in Chile.</title>
        <authorList>
            <person name="Gonzalez D."/>
            <person name="Huber K."/>
            <person name="Hedrich S."/>
            <person name="Rojas-Villalobos C."/>
            <person name="Quatrini R."/>
            <person name="Dinamarca M.A."/>
            <person name="Schwarz A."/>
            <person name="Canales C."/>
            <person name="Nancucheo I."/>
        </authorList>
    </citation>
    <scope>NUCLEOTIDE SEQUENCE [LARGE SCALE GENOMIC DNA]</scope>
    <source>
        <strain evidence="9 10">USS-CCA1</strain>
    </source>
</reference>
<dbReference type="InterPro" id="IPR051125">
    <property type="entry name" value="ABC-4/HrtB_transporter"/>
</dbReference>